<dbReference type="NCBIfam" id="TIGR00026">
    <property type="entry name" value="hi_GC_TIGR00026"/>
    <property type="match status" value="1"/>
</dbReference>
<accession>A0ABP9H9N0</accession>
<evidence type="ECO:0000256" key="2">
    <source>
        <dbReference type="ARBA" id="ARBA00049106"/>
    </source>
</evidence>
<dbReference type="InterPro" id="IPR004378">
    <property type="entry name" value="F420H2_quin_Rdtase"/>
</dbReference>
<protein>
    <submittedName>
        <fullName evidence="3">Nitroreductase family deazaflavin-dependent oxidoreductase</fullName>
    </submittedName>
</protein>
<dbReference type="Gene3D" id="2.30.110.10">
    <property type="entry name" value="Electron Transport, Fmn-binding Protein, Chain A"/>
    <property type="match status" value="1"/>
</dbReference>
<evidence type="ECO:0000313" key="4">
    <source>
        <dbReference type="Proteomes" id="UP001500466"/>
    </source>
</evidence>
<name>A0ABP9H9N0_9ACTN</name>
<dbReference type="EMBL" id="BAABHS010000010">
    <property type="protein sequence ID" value="GAA4965036.1"/>
    <property type="molecule type" value="Genomic_DNA"/>
</dbReference>
<dbReference type="Pfam" id="PF04075">
    <property type="entry name" value="F420H2_quin_red"/>
    <property type="match status" value="1"/>
</dbReference>
<dbReference type="Proteomes" id="UP001500466">
    <property type="component" value="Unassembled WGS sequence"/>
</dbReference>
<evidence type="ECO:0000313" key="3">
    <source>
        <dbReference type="EMBL" id="GAA4965036.1"/>
    </source>
</evidence>
<evidence type="ECO:0000256" key="1">
    <source>
        <dbReference type="ARBA" id="ARBA00008710"/>
    </source>
</evidence>
<gene>
    <name evidence="3" type="ORF">GCM10023205_31580</name>
</gene>
<keyword evidence="4" id="KW-1185">Reference proteome</keyword>
<comment type="caution">
    <text evidence="3">The sequence shown here is derived from an EMBL/GenBank/DDBJ whole genome shotgun (WGS) entry which is preliminary data.</text>
</comment>
<dbReference type="PANTHER" id="PTHR39428:SF1">
    <property type="entry name" value="F420H(2)-DEPENDENT QUINONE REDUCTASE RV1261C"/>
    <property type="match status" value="1"/>
</dbReference>
<sequence length="160" mass="17299">MGTTDGGRDEAAYRAPDLALVGGEHVRRYRETGGDVGYVWNGVTALLLTTIGRVSGEPRTSALIFGDDGGGRYVVIASQGGAPTHPQWYRNLVARPLVEVQIKGECFAAVARTAEGAERERLWTLMAGLWPNYEAYRERTDRVIPVVVLERVAPEGGDGA</sequence>
<dbReference type="PANTHER" id="PTHR39428">
    <property type="entry name" value="F420H(2)-DEPENDENT QUINONE REDUCTASE RV1261C"/>
    <property type="match status" value="1"/>
</dbReference>
<comment type="catalytic activity">
    <reaction evidence="2">
        <text>oxidized coenzyme F420-(gamma-L-Glu)(n) + a quinol + H(+) = reduced coenzyme F420-(gamma-L-Glu)(n) + a quinone</text>
        <dbReference type="Rhea" id="RHEA:39663"/>
        <dbReference type="Rhea" id="RHEA-COMP:12939"/>
        <dbReference type="Rhea" id="RHEA-COMP:14378"/>
        <dbReference type="ChEBI" id="CHEBI:15378"/>
        <dbReference type="ChEBI" id="CHEBI:24646"/>
        <dbReference type="ChEBI" id="CHEBI:132124"/>
        <dbReference type="ChEBI" id="CHEBI:133980"/>
        <dbReference type="ChEBI" id="CHEBI:139511"/>
    </reaction>
</comment>
<comment type="similarity">
    <text evidence="1">Belongs to the F420H(2)-dependent quinone reductase family.</text>
</comment>
<dbReference type="RefSeq" id="WP_345676105.1">
    <property type="nucleotide sequence ID" value="NZ_BAABHS010000010.1"/>
</dbReference>
<dbReference type="InterPro" id="IPR012349">
    <property type="entry name" value="Split_barrel_FMN-bd"/>
</dbReference>
<organism evidence="3 4">
    <name type="scientific">Yinghuangia aomiensis</name>
    <dbReference type="NCBI Taxonomy" id="676205"/>
    <lineage>
        <taxon>Bacteria</taxon>
        <taxon>Bacillati</taxon>
        <taxon>Actinomycetota</taxon>
        <taxon>Actinomycetes</taxon>
        <taxon>Kitasatosporales</taxon>
        <taxon>Streptomycetaceae</taxon>
        <taxon>Yinghuangia</taxon>
    </lineage>
</organism>
<dbReference type="SUPFAM" id="SSF50475">
    <property type="entry name" value="FMN-binding split barrel"/>
    <property type="match status" value="1"/>
</dbReference>
<proteinExistence type="inferred from homology"/>
<reference evidence="4" key="1">
    <citation type="journal article" date="2019" name="Int. J. Syst. Evol. Microbiol.">
        <title>The Global Catalogue of Microorganisms (GCM) 10K type strain sequencing project: providing services to taxonomists for standard genome sequencing and annotation.</title>
        <authorList>
            <consortium name="The Broad Institute Genomics Platform"/>
            <consortium name="The Broad Institute Genome Sequencing Center for Infectious Disease"/>
            <person name="Wu L."/>
            <person name="Ma J."/>
        </authorList>
    </citation>
    <scope>NUCLEOTIDE SEQUENCE [LARGE SCALE GENOMIC DNA]</scope>
    <source>
        <strain evidence="4">JCM 17986</strain>
    </source>
</reference>